<keyword evidence="2" id="KW-1185">Reference proteome</keyword>
<protein>
    <submittedName>
        <fullName evidence="1">Uncharacterized protein</fullName>
    </submittedName>
</protein>
<dbReference type="EMBL" id="MG459987">
    <property type="protein sequence ID" value="ATW61895.1"/>
    <property type="molecule type" value="Genomic_DNA"/>
</dbReference>
<name>A0A2H4PH63_9CAUD</name>
<organism evidence="1 2">
    <name type="scientific">Klebsiella phage Sugarland</name>
    <dbReference type="NCBI Taxonomy" id="2053603"/>
    <lineage>
        <taxon>Viruses</taxon>
        <taxon>Duplodnaviria</taxon>
        <taxon>Heunggongvirae</taxon>
        <taxon>Uroviricota</taxon>
        <taxon>Caudoviricetes</taxon>
        <taxon>Demerecviridae</taxon>
        <taxon>Sugarlandvirus</taxon>
        <taxon>Sugarlandvirus sugarland</taxon>
    </lineage>
</organism>
<dbReference type="Proteomes" id="UP000241037">
    <property type="component" value="Segment"/>
</dbReference>
<proteinExistence type="predicted"/>
<reference evidence="1 2" key="1">
    <citation type="journal article" date="2018" name="Microbiol. Resour. Announc.">
        <title>Complete Genome Sequence of Klebsiella pneumoniae Siphophage Sugarland.</title>
        <authorList>
            <person name="Erickson S.G."/>
            <person name="Lessor L."/>
            <person name="O'Leary C.J."/>
            <person name="Gill J.J."/>
            <person name="Liu M."/>
        </authorList>
    </citation>
    <scope>NUCLEOTIDE SEQUENCE [LARGE SCALE GENOMIC DNA]</scope>
</reference>
<evidence type="ECO:0000313" key="1">
    <source>
        <dbReference type="EMBL" id="ATW61895.1"/>
    </source>
</evidence>
<evidence type="ECO:0000313" key="2">
    <source>
        <dbReference type="Proteomes" id="UP000241037"/>
    </source>
</evidence>
<dbReference type="OrthoDB" id="34574at10239"/>
<gene>
    <name evidence="1" type="ORF">CPT_Sugarland_058</name>
</gene>
<accession>A0A2H4PH63</accession>
<sequence length="122" mass="13998">MIMSKVVYFVKCCRDTLELVDHKMQTCKCGASSIDGVAGAYVRFLGDKSNFMRLNEFQLEVEKNRPALEAEAERLKDFDGNIVAYNMVSGKDFWSELAEKLNMPRQAAKALYHGFNYSPRWN</sequence>